<dbReference type="RefSeq" id="WP_013944715.1">
    <property type="nucleotide sequence ID" value="NC_015713.1"/>
</dbReference>
<dbReference type="AlphaFoldDB" id="F8L4J6"/>
<dbReference type="Proteomes" id="UP000000496">
    <property type="component" value="Chromosome gsn.131"/>
</dbReference>
<keyword evidence="2" id="KW-1185">Reference proteome</keyword>
<reference key="1">
    <citation type="journal article" date="2011" name="Mol. Biol. Evol.">
        <title>Unity in variety -- the pan-genome of the Chlamydiae.</title>
        <authorList>
            <person name="Collingro A."/>
            <person name="Tischler P."/>
            <person name="Weinmaier T."/>
            <person name="Penz T."/>
            <person name="Heinz E."/>
            <person name="Brunham R.C."/>
            <person name="Read T.D."/>
            <person name="Bavoil P.M."/>
            <person name="Sachse K."/>
            <person name="Kahane S."/>
            <person name="Friedman M.G."/>
            <person name="Rattei T."/>
            <person name="Myers G.S.A."/>
            <person name="Horn M."/>
        </authorList>
    </citation>
    <scope>NUCLEOTIDE SEQUENCE</scope>
    <source>
        <strain>Z</strain>
    </source>
</reference>
<name>F8L4J6_SIMNZ</name>
<protein>
    <submittedName>
        <fullName evidence="1">Uncharacterized protein</fullName>
    </submittedName>
</protein>
<evidence type="ECO:0000313" key="2">
    <source>
        <dbReference type="Proteomes" id="UP000000496"/>
    </source>
</evidence>
<organism evidence="1 2">
    <name type="scientific">Simkania negevensis (strain ATCC VR-1471 / DSM 27360 / Z)</name>
    <dbReference type="NCBI Taxonomy" id="331113"/>
    <lineage>
        <taxon>Bacteria</taxon>
        <taxon>Pseudomonadati</taxon>
        <taxon>Chlamydiota</taxon>
        <taxon>Chlamydiia</taxon>
        <taxon>Parachlamydiales</taxon>
        <taxon>Simkaniaceae</taxon>
        <taxon>Simkania</taxon>
    </lineage>
</organism>
<proteinExistence type="predicted"/>
<sequence>MISNQLIEIVFENIQLKKISALISELTENGSLISDYYASCECDNINWNEEISIEEFFNSHSNFGLFINLSEIKKGSFVIPNSSITVYKNEGTIDLEINFELKDLNNFSKKTLKKKLMAFSKELAADYHISNYYCGLEPAKDFETRLFTKDQAGPLSL</sequence>
<reference evidence="1 2" key="2">
    <citation type="journal article" date="2011" name="Mol. Biol. Evol.">
        <title>Unity in variety--the pan-genome of the Chlamydiae.</title>
        <authorList>
            <person name="Collingro A."/>
            <person name="Tischler P."/>
            <person name="Weinmaier T."/>
            <person name="Penz T."/>
            <person name="Heinz E."/>
            <person name="Brunham R.C."/>
            <person name="Read T.D."/>
            <person name="Bavoil P.M."/>
            <person name="Sachse K."/>
            <person name="Kahane S."/>
            <person name="Friedman M.G."/>
            <person name="Rattei T."/>
            <person name="Myers G.S."/>
            <person name="Horn M."/>
        </authorList>
    </citation>
    <scope>NUCLEOTIDE SEQUENCE [LARGE SCALE GENOMIC DNA]</scope>
    <source>
        <strain evidence="2">ATCC VR-1471 / Z</strain>
    </source>
</reference>
<dbReference type="KEGG" id="sng:SNE_A23730"/>
<dbReference type="eggNOG" id="ENOG5033MT5">
    <property type="taxonomic scope" value="Bacteria"/>
</dbReference>
<evidence type="ECO:0000313" key="1">
    <source>
        <dbReference type="EMBL" id="CCB90250.1"/>
    </source>
</evidence>
<dbReference type="HOGENOM" id="CLU_1676672_0_0_0"/>
<dbReference type="EMBL" id="FR872582">
    <property type="protein sequence ID" value="CCB90250.1"/>
    <property type="molecule type" value="Genomic_DNA"/>
</dbReference>
<gene>
    <name evidence="1" type="ordered locus">SNE_A23730</name>
</gene>
<dbReference type="OrthoDB" id="7069383at2"/>
<dbReference type="STRING" id="331113.SNE_A23730"/>
<accession>F8L4J6</accession>